<accession>A0A0C9SPH8</accession>
<gene>
    <name evidence="2" type="ORF">PLICRDRAFT_181207</name>
</gene>
<reference evidence="2 3" key="1">
    <citation type="submission" date="2014-06" db="EMBL/GenBank/DDBJ databases">
        <title>Evolutionary Origins and Diversification of the Mycorrhizal Mutualists.</title>
        <authorList>
            <consortium name="DOE Joint Genome Institute"/>
            <consortium name="Mycorrhizal Genomics Consortium"/>
            <person name="Kohler A."/>
            <person name="Kuo A."/>
            <person name="Nagy L.G."/>
            <person name="Floudas D."/>
            <person name="Copeland A."/>
            <person name="Barry K.W."/>
            <person name="Cichocki N."/>
            <person name="Veneault-Fourrey C."/>
            <person name="LaButti K."/>
            <person name="Lindquist E.A."/>
            <person name="Lipzen A."/>
            <person name="Lundell T."/>
            <person name="Morin E."/>
            <person name="Murat C."/>
            <person name="Riley R."/>
            <person name="Ohm R."/>
            <person name="Sun H."/>
            <person name="Tunlid A."/>
            <person name="Henrissat B."/>
            <person name="Grigoriev I.V."/>
            <person name="Hibbett D.S."/>
            <person name="Martin F."/>
        </authorList>
    </citation>
    <scope>NUCLEOTIDE SEQUENCE [LARGE SCALE GENOMIC DNA]</scope>
    <source>
        <strain evidence="2 3">FD-325 SS-3</strain>
    </source>
</reference>
<feature type="compositionally biased region" description="Pro residues" evidence="1">
    <location>
        <begin position="223"/>
        <end position="234"/>
    </location>
</feature>
<organism evidence="2 3">
    <name type="scientific">Plicaturopsis crispa FD-325 SS-3</name>
    <dbReference type="NCBI Taxonomy" id="944288"/>
    <lineage>
        <taxon>Eukaryota</taxon>
        <taxon>Fungi</taxon>
        <taxon>Dikarya</taxon>
        <taxon>Basidiomycota</taxon>
        <taxon>Agaricomycotina</taxon>
        <taxon>Agaricomycetes</taxon>
        <taxon>Agaricomycetidae</taxon>
        <taxon>Amylocorticiales</taxon>
        <taxon>Amylocorticiaceae</taxon>
        <taxon>Plicatura</taxon>
        <taxon>Plicaturopsis crispa</taxon>
    </lineage>
</organism>
<feature type="region of interest" description="Disordered" evidence="1">
    <location>
        <begin position="60"/>
        <end position="148"/>
    </location>
</feature>
<dbReference type="AlphaFoldDB" id="A0A0C9SPH8"/>
<name>A0A0C9SPH8_PLICR</name>
<keyword evidence="3" id="KW-1185">Reference proteome</keyword>
<dbReference type="HOGENOM" id="CLU_1094673_0_0_1"/>
<feature type="compositionally biased region" description="Basic residues" evidence="1">
    <location>
        <begin position="135"/>
        <end position="148"/>
    </location>
</feature>
<sequence>MRRRVVRVRFLFFLSPRRRRRCSSTHGTSTPHPLPPRRGCLFAFPIKFHVTRCLGHERTPCVQAPHRPRSPPPRQSGTAPRDPRSAAQASVPRARNHDHTNAPRPPHHCAPTPPHSHTTALPHHRTSARPFSRAAARRTRLVPRRRLRKPPRYAMSHPRTVLWIAGGAEATRESGAGQRRVWPPNWPPRAPDVHAPGGPYPRYHLALTVSRMHTGAGATLHKPPYPQPPYPPPSAFAQARDASPRIGRLTRCGA</sequence>
<dbReference type="Proteomes" id="UP000053263">
    <property type="component" value="Unassembled WGS sequence"/>
</dbReference>
<proteinExistence type="predicted"/>
<dbReference type="EMBL" id="KN832806">
    <property type="protein sequence ID" value="KII82652.1"/>
    <property type="molecule type" value="Genomic_DNA"/>
</dbReference>
<protein>
    <submittedName>
        <fullName evidence="2">Uncharacterized protein</fullName>
    </submittedName>
</protein>
<evidence type="ECO:0000256" key="1">
    <source>
        <dbReference type="SAM" id="MobiDB-lite"/>
    </source>
</evidence>
<feature type="region of interest" description="Disordered" evidence="1">
    <location>
        <begin position="216"/>
        <end position="254"/>
    </location>
</feature>
<evidence type="ECO:0000313" key="3">
    <source>
        <dbReference type="Proteomes" id="UP000053263"/>
    </source>
</evidence>
<evidence type="ECO:0000313" key="2">
    <source>
        <dbReference type="EMBL" id="KII82652.1"/>
    </source>
</evidence>